<evidence type="ECO:0000313" key="1">
    <source>
        <dbReference type="EMBL" id="MEH0096834.1"/>
    </source>
</evidence>
<comment type="caution">
    <text evidence="1">The sequence shown here is derived from an EMBL/GenBank/DDBJ whole genome shotgun (WGS) entry which is preliminary data.</text>
</comment>
<sequence>MSHVAHELHEEFPQAAETLHSLKLSNAHFAKLADEYHEVNREIHRIESGVNPASDEATEELKKKRLHLKDQIAAMLAA</sequence>
<protein>
    <submittedName>
        <fullName evidence="1">YdcH family protein</fullName>
    </submittedName>
</protein>
<dbReference type="Gene3D" id="6.10.280.50">
    <property type="match status" value="1"/>
</dbReference>
<reference evidence="1 2" key="1">
    <citation type="submission" date="2024-02" db="EMBL/GenBank/DDBJ databases">
        <title>A new putative Pannonibacter species isolated from two cases of bloodstream infections in paediatric patients.</title>
        <authorList>
            <person name="Castellana S."/>
            <person name="De Laurentiis V."/>
            <person name="Grassi M."/>
            <person name="De Leonardis F."/>
            <person name="Mosca A."/>
            <person name="De Carlo C."/>
            <person name="Sparapano E."/>
            <person name="Ronga L."/>
            <person name="Santacroce L."/>
            <person name="Chironna M."/>
            <person name="De Robertis A."/>
            <person name="Bianco A."/>
            <person name="Del Sambro L."/>
            <person name="Capozzi L."/>
            <person name="Parisi A."/>
        </authorList>
    </citation>
    <scope>NUCLEOTIDE SEQUENCE [LARGE SCALE GENOMIC DNA]</scope>
    <source>
        <strain evidence="1 2">Pt2</strain>
    </source>
</reference>
<accession>A0ABU7ZNM3</accession>
<name>A0ABU7ZNM3_9HYPH</name>
<dbReference type="Proteomes" id="UP001380822">
    <property type="component" value="Unassembled WGS sequence"/>
</dbReference>
<organism evidence="1 2">
    <name type="scientific">Pannonibacter anstelovis</name>
    <dbReference type="NCBI Taxonomy" id="3121537"/>
    <lineage>
        <taxon>Bacteria</taxon>
        <taxon>Pseudomonadati</taxon>
        <taxon>Pseudomonadota</taxon>
        <taxon>Alphaproteobacteria</taxon>
        <taxon>Hyphomicrobiales</taxon>
        <taxon>Stappiaceae</taxon>
        <taxon>Pannonibacter</taxon>
    </lineage>
</organism>
<dbReference type="EMBL" id="JBAKBE010000006">
    <property type="protein sequence ID" value="MEH0096834.1"/>
    <property type="molecule type" value="Genomic_DNA"/>
</dbReference>
<evidence type="ECO:0000313" key="2">
    <source>
        <dbReference type="Proteomes" id="UP001380822"/>
    </source>
</evidence>
<dbReference type="InterPro" id="IPR007420">
    <property type="entry name" value="DUF465"/>
</dbReference>
<dbReference type="RefSeq" id="WP_334251298.1">
    <property type="nucleotide sequence ID" value="NZ_JBAKBE010000006.1"/>
</dbReference>
<dbReference type="Pfam" id="PF04325">
    <property type="entry name" value="DUF465"/>
    <property type="match status" value="1"/>
</dbReference>
<proteinExistence type="predicted"/>
<gene>
    <name evidence="1" type="ORF">V6L76_11245</name>
</gene>
<keyword evidence="2" id="KW-1185">Reference proteome</keyword>
<dbReference type="InterPro" id="IPR038444">
    <property type="entry name" value="DUF465_sf"/>
</dbReference>